<reference evidence="3" key="1">
    <citation type="journal article" date="2019" name="Int. J. Syst. Evol. Microbiol.">
        <title>The Global Catalogue of Microorganisms (GCM) 10K type strain sequencing project: providing services to taxonomists for standard genome sequencing and annotation.</title>
        <authorList>
            <consortium name="The Broad Institute Genomics Platform"/>
            <consortium name="The Broad Institute Genome Sequencing Center for Infectious Disease"/>
            <person name="Wu L."/>
            <person name="Ma J."/>
        </authorList>
    </citation>
    <scope>NUCLEOTIDE SEQUENCE [LARGE SCALE GENOMIC DNA]</scope>
    <source>
        <strain evidence="3">JCM 3272</strain>
    </source>
</reference>
<protein>
    <submittedName>
        <fullName evidence="2">MarR family transcriptional regulator</fullName>
    </submittedName>
</protein>
<dbReference type="SMART" id="SM00347">
    <property type="entry name" value="HTH_MARR"/>
    <property type="match status" value="1"/>
</dbReference>
<dbReference type="Proteomes" id="UP001501444">
    <property type="component" value="Unassembled WGS sequence"/>
</dbReference>
<dbReference type="InterPro" id="IPR036388">
    <property type="entry name" value="WH-like_DNA-bd_sf"/>
</dbReference>
<dbReference type="PROSITE" id="PS50995">
    <property type="entry name" value="HTH_MARR_2"/>
    <property type="match status" value="1"/>
</dbReference>
<accession>A0ABP5V7Y6</accession>
<dbReference type="InterPro" id="IPR036390">
    <property type="entry name" value="WH_DNA-bd_sf"/>
</dbReference>
<sequence>MTGEPRRRRRAANDIKESLRVLSIQLSLLNHQVGAHLDLKDVDFYCLDLINRLGPLSPTALSRQTGLHPATMTGILDRLQKGGWVTRERDPEATDRRAVTVRALKDRNAELFQLYAGMNTAMDDLCAGYTDEQLDLLAGFLRNATEAGRTATDDLANG</sequence>
<gene>
    <name evidence="2" type="ORF">GCM10010170_111350</name>
</gene>
<dbReference type="RefSeq" id="WP_344620926.1">
    <property type="nucleotide sequence ID" value="NZ_BAAARV010000144.1"/>
</dbReference>
<evidence type="ECO:0000259" key="1">
    <source>
        <dbReference type="PROSITE" id="PS50995"/>
    </source>
</evidence>
<evidence type="ECO:0000313" key="3">
    <source>
        <dbReference type="Proteomes" id="UP001501444"/>
    </source>
</evidence>
<evidence type="ECO:0000313" key="2">
    <source>
        <dbReference type="EMBL" id="GAA2395957.1"/>
    </source>
</evidence>
<proteinExistence type="predicted"/>
<organism evidence="2 3">
    <name type="scientific">Dactylosporangium salmoneum</name>
    <dbReference type="NCBI Taxonomy" id="53361"/>
    <lineage>
        <taxon>Bacteria</taxon>
        <taxon>Bacillati</taxon>
        <taxon>Actinomycetota</taxon>
        <taxon>Actinomycetes</taxon>
        <taxon>Micromonosporales</taxon>
        <taxon>Micromonosporaceae</taxon>
        <taxon>Dactylosporangium</taxon>
    </lineage>
</organism>
<dbReference type="Pfam" id="PF01047">
    <property type="entry name" value="MarR"/>
    <property type="match status" value="1"/>
</dbReference>
<keyword evidence="3" id="KW-1185">Reference proteome</keyword>
<dbReference type="InterPro" id="IPR000835">
    <property type="entry name" value="HTH_MarR-typ"/>
</dbReference>
<name>A0ABP5V7Y6_9ACTN</name>
<dbReference type="SUPFAM" id="SSF46785">
    <property type="entry name" value="Winged helix' DNA-binding domain"/>
    <property type="match status" value="1"/>
</dbReference>
<comment type="caution">
    <text evidence="2">The sequence shown here is derived from an EMBL/GenBank/DDBJ whole genome shotgun (WGS) entry which is preliminary data.</text>
</comment>
<dbReference type="PANTHER" id="PTHR33164:SF106">
    <property type="entry name" value="TRANSCRIPTIONAL REGULATORY PROTEIN"/>
    <property type="match status" value="1"/>
</dbReference>
<feature type="domain" description="HTH marR-type" evidence="1">
    <location>
        <begin position="12"/>
        <end position="146"/>
    </location>
</feature>
<dbReference type="InterPro" id="IPR039422">
    <property type="entry name" value="MarR/SlyA-like"/>
</dbReference>
<dbReference type="PANTHER" id="PTHR33164">
    <property type="entry name" value="TRANSCRIPTIONAL REGULATOR, MARR FAMILY"/>
    <property type="match status" value="1"/>
</dbReference>
<dbReference type="Gene3D" id="1.10.10.10">
    <property type="entry name" value="Winged helix-like DNA-binding domain superfamily/Winged helix DNA-binding domain"/>
    <property type="match status" value="1"/>
</dbReference>
<dbReference type="PRINTS" id="PR00598">
    <property type="entry name" value="HTHMARR"/>
</dbReference>
<dbReference type="EMBL" id="BAAARV010000144">
    <property type="protein sequence ID" value="GAA2395957.1"/>
    <property type="molecule type" value="Genomic_DNA"/>
</dbReference>